<evidence type="ECO:0000256" key="1">
    <source>
        <dbReference type="SAM" id="Phobius"/>
    </source>
</evidence>
<dbReference type="HOGENOM" id="CLU_029433_1_0_14"/>
<gene>
    <name evidence="2" type="ordered locus">UUR10_0104</name>
</gene>
<feature type="transmembrane region" description="Helical" evidence="1">
    <location>
        <begin position="145"/>
        <end position="168"/>
    </location>
</feature>
<dbReference type="OrthoDB" id="401337at2"/>
<evidence type="ECO:0000313" key="3">
    <source>
        <dbReference type="Proteomes" id="UP000002018"/>
    </source>
</evidence>
<dbReference type="AlphaFoldDB" id="B5ZAS7"/>
<keyword evidence="1" id="KW-1133">Transmembrane helix</keyword>
<feature type="transmembrane region" description="Helical" evidence="1">
    <location>
        <begin position="573"/>
        <end position="590"/>
    </location>
</feature>
<organism evidence="2 3">
    <name type="scientific">Ureaplasma urealyticum serovar 10 (strain ATCC 33699 / Western)</name>
    <dbReference type="NCBI Taxonomy" id="565575"/>
    <lineage>
        <taxon>Bacteria</taxon>
        <taxon>Bacillati</taxon>
        <taxon>Mycoplasmatota</taxon>
        <taxon>Mycoplasmoidales</taxon>
        <taxon>Mycoplasmoidaceae</taxon>
        <taxon>Ureaplasma</taxon>
    </lineage>
</organism>
<feature type="transmembrane region" description="Helical" evidence="1">
    <location>
        <begin position="175"/>
        <end position="196"/>
    </location>
</feature>
<reference evidence="2 3" key="1">
    <citation type="submission" date="2008-10" db="EMBL/GenBank/DDBJ databases">
        <title>Genome sequence of Ureaplasma urealyticum serovar 10 ATCC-33699.</title>
        <authorList>
            <person name="Shrivastava S."/>
            <person name="Methe B.A."/>
            <person name="Glass J."/>
            <person name="White K."/>
            <person name="Duffy L.B."/>
        </authorList>
    </citation>
    <scope>NUCLEOTIDE SEQUENCE [LARGE SCALE GENOMIC DNA]</scope>
    <source>
        <strain evidence="3">ATCC 33699 / Western</strain>
    </source>
</reference>
<dbReference type="eggNOG" id="COG1277">
    <property type="taxonomic scope" value="Bacteria"/>
</dbReference>
<dbReference type="Proteomes" id="UP000002018">
    <property type="component" value="Chromosome"/>
</dbReference>
<feature type="transmembrane region" description="Helical" evidence="1">
    <location>
        <begin position="55"/>
        <end position="76"/>
    </location>
</feature>
<dbReference type="KEGG" id="uue:UUR10_0104"/>
<accession>B5ZAS7</accession>
<proteinExistence type="predicted"/>
<keyword evidence="1" id="KW-0812">Transmembrane</keyword>
<keyword evidence="1" id="KW-0472">Membrane</keyword>
<evidence type="ECO:0000313" key="2">
    <source>
        <dbReference type="EMBL" id="ACI59775.1"/>
    </source>
</evidence>
<dbReference type="STRING" id="565575.UUR10_0104"/>
<feature type="transmembrane region" description="Helical" evidence="1">
    <location>
        <begin position="28"/>
        <end position="49"/>
    </location>
</feature>
<sequence length="596" mass="69633">MNKKMNFNSSFAYVGFLTRHIIVKKTTYILPIITFLITLIVGIIVGCVVNQKSQFLIISYVMIIFNLLMTTIFASLKALNVFKDFSEDGIDILVISKPISRKNIVWSKIFFFILTGVVWSLISFLGLLIFYLISFNFAKDVNYYWLLSYISPFICYLVFGLLTSLLALKLNAKISVLIPLVSFVPLLAVGIVSNIVSQLQSKAFLSSLKQKPTNNIEPFYLNNNLDQYYLINTGFANHEFKQSQNLEVLDAYLKTRNLATFWQVSSWIFPIYQLVDAFNKSDYEPFSDFIKNQENHKVLYANNLASKQFNYRLEKNSDSLPSFNINNDKGFLVPSLLKNDSQNLINNNLNQEVIYAIEDWKNQTIEYQKNSYTQLSADDIVGSIKWTIIKEVLNTKLFNEYANNLFKTLDKKASKKQILDLISNSVQKFDFNKQIDENTELFKKDVNKLLIKSKTERQIYLAISLIYYLYFSSNYTDLLNTLLFDQKNHLQYQTQFKINLNNKNYLIGGFKNYLVNQILPQETNDAIDQSKKDKKIRYKYSLEQGGNYLFDYVTQNYSIKREQQIVYKEVYCVIWLVLIFSLLIGTYYGYKRKDYR</sequence>
<dbReference type="EMBL" id="CP001184">
    <property type="protein sequence ID" value="ACI59775.1"/>
    <property type="molecule type" value="Genomic_DNA"/>
</dbReference>
<feature type="transmembrane region" description="Helical" evidence="1">
    <location>
        <begin position="109"/>
        <end position="133"/>
    </location>
</feature>
<protein>
    <submittedName>
        <fullName evidence="2">Putative membrane protein</fullName>
    </submittedName>
</protein>
<name>B5ZAS7_UREU1</name>
<dbReference type="RefSeq" id="WP_004027292.1">
    <property type="nucleotide sequence ID" value="NC_011374.1"/>
</dbReference>